<dbReference type="Proteomes" id="UP000313359">
    <property type="component" value="Unassembled WGS sequence"/>
</dbReference>
<keyword evidence="2" id="KW-1185">Reference proteome</keyword>
<proteinExistence type="predicted"/>
<evidence type="ECO:0000313" key="2">
    <source>
        <dbReference type="Proteomes" id="UP000313359"/>
    </source>
</evidence>
<dbReference type="EMBL" id="ML122268">
    <property type="protein sequence ID" value="RPD59872.1"/>
    <property type="molecule type" value="Genomic_DNA"/>
</dbReference>
<organism evidence="1 2">
    <name type="scientific">Lentinus tigrinus ALCF2SS1-6</name>
    <dbReference type="NCBI Taxonomy" id="1328759"/>
    <lineage>
        <taxon>Eukaryota</taxon>
        <taxon>Fungi</taxon>
        <taxon>Dikarya</taxon>
        <taxon>Basidiomycota</taxon>
        <taxon>Agaricomycotina</taxon>
        <taxon>Agaricomycetes</taxon>
        <taxon>Polyporales</taxon>
        <taxon>Polyporaceae</taxon>
        <taxon>Lentinus</taxon>
    </lineage>
</organism>
<protein>
    <submittedName>
        <fullName evidence="1">Uncharacterized protein</fullName>
    </submittedName>
</protein>
<gene>
    <name evidence="1" type="ORF">L227DRAFT_116145</name>
</gene>
<name>A0A5C2S7X5_9APHY</name>
<evidence type="ECO:0000313" key="1">
    <source>
        <dbReference type="EMBL" id="RPD59872.1"/>
    </source>
</evidence>
<accession>A0A5C2S7X5</accession>
<reference evidence="1" key="1">
    <citation type="journal article" date="2018" name="Genome Biol. Evol.">
        <title>Genomics and development of Lentinus tigrinus, a white-rot wood-decaying mushroom with dimorphic fruiting bodies.</title>
        <authorList>
            <person name="Wu B."/>
            <person name="Xu Z."/>
            <person name="Knudson A."/>
            <person name="Carlson A."/>
            <person name="Chen N."/>
            <person name="Kovaka S."/>
            <person name="LaButti K."/>
            <person name="Lipzen A."/>
            <person name="Pennachio C."/>
            <person name="Riley R."/>
            <person name="Schakwitz W."/>
            <person name="Umezawa K."/>
            <person name="Ohm R.A."/>
            <person name="Grigoriev I.V."/>
            <person name="Nagy L.G."/>
            <person name="Gibbons J."/>
            <person name="Hibbett D."/>
        </authorList>
    </citation>
    <scope>NUCLEOTIDE SEQUENCE [LARGE SCALE GENOMIC DNA]</scope>
    <source>
        <strain evidence="1">ALCF2SS1-6</strain>
    </source>
</reference>
<sequence>MLPRRSVRSATHSAATYICNHAPCPTLLPGVIRKPPPTRSLAVGGLLTAYIDSMQTKTRKSIRGRCNRSKVGWARRSAHRRGAPGEHWATAVDHRTALIKKGSQSCAPRSIWRNLVGSSASTRTPESTRHPRRRKLLASVGLAQHSSLRCRPRDTGGYRNASRSDAEYGRCNLAI</sequence>
<dbReference type="AlphaFoldDB" id="A0A5C2S7X5"/>